<sequence length="297" mass="31370">MPRQSREPLTPPEQRARTPESPRKNARPDISPPKENVDILIAVFSEANNTFNPKWGTTLPPRLKFNPPTSRPALIYTSGALWTPPCQAHLSPASPAPGTRRSPGPCQARMLKRRRKGERGGAPGGGGPETQACGRKIPLPPNLSSARGQIGPARRQLARLGTHGGRRRRQGGGSYLPGKFPAPRRGYPPPGPGLGARPAQRSAAASPPAPKAAAAPAAATAKAALRPVPPPRTAHTGASLAARIPALARVPEGTFLSRARPGRASRVPYRPGLRRLPEPVGRGGRTFCRDPSFVQGA</sequence>
<reference evidence="1" key="1">
    <citation type="submission" date="2023-05" db="EMBL/GenBank/DDBJ databases">
        <authorList>
            <consortium name="ELIXIR-Norway"/>
        </authorList>
    </citation>
    <scope>NUCLEOTIDE SEQUENCE</scope>
</reference>
<evidence type="ECO:0000313" key="1">
    <source>
        <dbReference type="EMBL" id="CAI9693354.1"/>
    </source>
</evidence>
<evidence type="ECO:0000313" key="2">
    <source>
        <dbReference type="Proteomes" id="UP001162501"/>
    </source>
</evidence>
<dbReference type="EMBL" id="OX596096">
    <property type="protein sequence ID" value="CAI9693354.1"/>
    <property type="molecule type" value="Genomic_DNA"/>
</dbReference>
<accession>A0ACB0DYU3</accession>
<protein>
    <submittedName>
        <fullName evidence="1">Uncharacterized protein</fullName>
    </submittedName>
</protein>
<organism evidence="1 2">
    <name type="scientific">Rangifer tarandus platyrhynchus</name>
    <name type="common">Svalbard reindeer</name>
    <dbReference type="NCBI Taxonomy" id="3082113"/>
    <lineage>
        <taxon>Eukaryota</taxon>
        <taxon>Metazoa</taxon>
        <taxon>Chordata</taxon>
        <taxon>Craniata</taxon>
        <taxon>Vertebrata</taxon>
        <taxon>Euteleostomi</taxon>
        <taxon>Mammalia</taxon>
        <taxon>Eutheria</taxon>
        <taxon>Laurasiatheria</taxon>
        <taxon>Artiodactyla</taxon>
        <taxon>Ruminantia</taxon>
        <taxon>Pecora</taxon>
        <taxon>Cervidae</taxon>
        <taxon>Odocoileinae</taxon>
        <taxon>Rangifer</taxon>
    </lineage>
</organism>
<gene>
    <name evidence="1" type="ORF">MRATA1EN3_LOCUS4567</name>
</gene>
<proteinExistence type="predicted"/>
<dbReference type="Proteomes" id="UP001162501">
    <property type="component" value="Chromosome 12"/>
</dbReference>
<name>A0ACB0DYU3_RANTA</name>